<sequence length="60" mass="6683">MRNFGTDATHTARTDSKIAGRAIFLAIALMGHAPWDSRLSFNERDIKKQGANYRTSISSQ</sequence>
<dbReference type="EMBL" id="VSRR010000533">
    <property type="protein sequence ID" value="MPC16756.1"/>
    <property type="molecule type" value="Genomic_DNA"/>
</dbReference>
<reference evidence="1 2" key="1">
    <citation type="submission" date="2019-05" db="EMBL/GenBank/DDBJ databases">
        <title>Another draft genome of Portunus trituberculatus and its Hox gene families provides insights of decapod evolution.</title>
        <authorList>
            <person name="Jeong J.-H."/>
            <person name="Song I."/>
            <person name="Kim S."/>
            <person name="Choi T."/>
            <person name="Kim D."/>
            <person name="Ryu S."/>
            <person name="Kim W."/>
        </authorList>
    </citation>
    <scope>NUCLEOTIDE SEQUENCE [LARGE SCALE GENOMIC DNA]</scope>
    <source>
        <tissue evidence="1">Muscle</tissue>
    </source>
</reference>
<evidence type="ECO:0000313" key="1">
    <source>
        <dbReference type="EMBL" id="MPC16756.1"/>
    </source>
</evidence>
<keyword evidence="2" id="KW-1185">Reference proteome</keyword>
<organism evidence="1 2">
    <name type="scientific">Portunus trituberculatus</name>
    <name type="common">Swimming crab</name>
    <name type="synonym">Neptunus trituberculatus</name>
    <dbReference type="NCBI Taxonomy" id="210409"/>
    <lineage>
        <taxon>Eukaryota</taxon>
        <taxon>Metazoa</taxon>
        <taxon>Ecdysozoa</taxon>
        <taxon>Arthropoda</taxon>
        <taxon>Crustacea</taxon>
        <taxon>Multicrustacea</taxon>
        <taxon>Malacostraca</taxon>
        <taxon>Eumalacostraca</taxon>
        <taxon>Eucarida</taxon>
        <taxon>Decapoda</taxon>
        <taxon>Pleocyemata</taxon>
        <taxon>Brachyura</taxon>
        <taxon>Eubrachyura</taxon>
        <taxon>Portunoidea</taxon>
        <taxon>Portunidae</taxon>
        <taxon>Portuninae</taxon>
        <taxon>Portunus</taxon>
    </lineage>
</organism>
<gene>
    <name evidence="1" type="ORF">E2C01_009591</name>
</gene>
<name>A0A5B7D6E8_PORTR</name>
<comment type="caution">
    <text evidence="1">The sequence shown here is derived from an EMBL/GenBank/DDBJ whole genome shotgun (WGS) entry which is preliminary data.</text>
</comment>
<dbReference type="AlphaFoldDB" id="A0A5B7D6E8"/>
<protein>
    <submittedName>
        <fullName evidence="1">Uncharacterized protein</fullName>
    </submittedName>
</protein>
<evidence type="ECO:0000313" key="2">
    <source>
        <dbReference type="Proteomes" id="UP000324222"/>
    </source>
</evidence>
<dbReference type="Proteomes" id="UP000324222">
    <property type="component" value="Unassembled WGS sequence"/>
</dbReference>
<accession>A0A5B7D6E8</accession>
<proteinExistence type="predicted"/>